<proteinExistence type="predicted"/>
<comment type="caution">
    <text evidence="1">The sequence shown here is derived from an EMBL/GenBank/DDBJ whole genome shotgun (WGS) entry which is preliminary data.</text>
</comment>
<reference evidence="1" key="1">
    <citation type="submission" date="2020-08" db="EMBL/GenBank/DDBJ databases">
        <title>Multicomponent nature underlies the extraordinary mechanical properties of spider dragline silk.</title>
        <authorList>
            <person name="Kono N."/>
            <person name="Nakamura H."/>
            <person name="Mori M."/>
            <person name="Yoshida Y."/>
            <person name="Ohtoshi R."/>
            <person name="Malay A.D."/>
            <person name="Moran D.A.P."/>
            <person name="Tomita M."/>
            <person name="Numata K."/>
            <person name="Arakawa K."/>
        </authorList>
    </citation>
    <scope>NUCLEOTIDE SEQUENCE</scope>
</reference>
<dbReference type="EMBL" id="BMAV01013700">
    <property type="protein sequence ID" value="GFY61567.1"/>
    <property type="molecule type" value="Genomic_DNA"/>
</dbReference>
<accession>A0A8X6XWJ2</accession>
<dbReference type="AlphaFoldDB" id="A0A8X6XWJ2"/>
<dbReference type="Proteomes" id="UP000886998">
    <property type="component" value="Unassembled WGS sequence"/>
</dbReference>
<organism evidence="1 2">
    <name type="scientific">Trichonephila inaurata madagascariensis</name>
    <dbReference type="NCBI Taxonomy" id="2747483"/>
    <lineage>
        <taxon>Eukaryota</taxon>
        <taxon>Metazoa</taxon>
        <taxon>Ecdysozoa</taxon>
        <taxon>Arthropoda</taxon>
        <taxon>Chelicerata</taxon>
        <taxon>Arachnida</taxon>
        <taxon>Araneae</taxon>
        <taxon>Araneomorphae</taxon>
        <taxon>Entelegynae</taxon>
        <taxon>Araneoidea</taxon>
        <taxon>Nephilidae</taxon>
        <taxon>Trichonephila</taxon>
        <taxon>Trichonephila inaurata</taxon>
    </lineage>
</organism>
<gene>
    <name evidence="1" type="ORF">TNIN_172671</name>
</gene>
<sequence length="84" mass="9377">MKLLIIAEETCHNTVQGQSPSKLTNLQGVTGWDSERQVDPPSYHSGHPPINVHGILTVVKIFKRKCAMLERCQYSQKDASTLKS</sequence>
<evidence type="ECO:0000313" key="1">
    <source>
        <dbReference type="EMBL" id="GFY61567.1"/>
    </source>
</evidence>
<name>A0A8X6XWJ2_9ARAC</name>
<keyword evidence="2" id="KW-1185">Reference proteome</keyword>
<protein>
    <submittedName>
        <fullName evidence="1">Uncharacterized protein</fullName>
    </submittedName>
</protein>
<evidence type="ECO:0000313" key="2">
    <source>
        <dbReference type="Proteomes" id="UP000886998"/>
    </source>
</evidence>